<feature type="domain" description="Peptidase M28" evidence="3">
    <location>
        <begin position="241"/>
        <end position="456"/>
    </location>
</feature>
<dbReference type="SUPFAM" id="SSF52025">
    <property type="entry name" value="PA domain"/>
    <property type="match status" value="1"/>
</dbReference>
<evidence type="ECO:0000313" key="5">
    <source>
        <dbReference type="Proteomes" id="UP000502345"/>
    </source>
</evidence>
<dbReference type="Pfam" id="PF02225">
    <property type="entry name" value="PA"/>
    <property type="match status" value="1"/>
</dbReference>
<dbReference type="Proteomes" id="UP000502345">
    <property type="component" value="Chromosome"/>
</dbReference>
<dbReference type="EMBL" id="CP050124">
    <property type="protein sequence ID" value="QIP38878.1"/>
    <property type="molecule type" value="Genomic_DNA"/>
</dbReference>
<dbReference type="Pfam" id="PF04389">
    <property type="entry name" value="Peptidase_M28"/>
    <property type="match status" value="1"/>
</dbReference>
<organism evidence="4 5">
    <name type="scientific">Rhodococcus erythropolis</name>
    <name type="common">Arthrobacter picolinophilus</name>
    <dbReference type="NCBI Taxonomy" id="1833"/>
    <lineage>
        <taxon>Bacteria</taxon>
        <taxon>Bacillati</taxon>
        <taxon>Actinomycetota</taxon>
        <taxon>Actinomycetes</taxon>
        <taxon>Mycobacteriales</taxon>
        <taxon>Nocardiaceae</taxon>
        <taxon>Rhodococcus</taxon>
        <taxon>Rhodococcus erythropolis group</taxon>
    </lineage>
</organism>
<name>A0A6G9CPR0_RHOER</name>
<sequence length="484" mass="49374">MRLFGVVVVGMAGALVVSGCSSSGSEAAVPADPVAFSETVTVDAVTGHLEQLEKIAGNNDGNRSAGTPGYDASVDYVANLLEDKGFDVSTPEFDFSSFDPGTESLKATDGSDVPVRALTYSPSTGPTGITARLVVIPADETPGCEATDYDGRDVNGAIVLVTRGVCPFGDKQKIAADRGAAALLVANNEDAMLGGATLGEPEDARIPTGGVSKASGEALAVAPGDLTLILDTSTETTKSRNVIAQTKTGATDNVVVVGAHLDSVPEGPGINDNGSGTAAVLETALQMGSSPSIENAVRFAFWGAEEVGLVGSTRYVEGLSDQERADIALYLNFDMLGSPNAGYLAYDGDNSDAVGEGPGPEGSAGIERTFVDFLAGRGIAADGTDFDGRSDYGPFIEIGIPAGGVFSGADERKTPAQAEKWGGEAEETFDPNYHSAQDNLANIDREALAANASAVAFGVATYAQDLSGPNGVPVGDARTQARTE</sequence>
<protein>
    <submittedName>
        <fullName evidence="4">Putative M28 family aminopeptidase</fullName>
    </submittedName>
</protein>
<dbReference type="SUPFAM" id="SSF53187">
    <property type="entry name" value="Zn-dependent exopeptidases"/>
    <property type="match status" value="1"/>
</dbReference>
<accession>A0A6G9CPR0</accession>
<dbReference type="InterPro" id="IPR007484">
    <property type="entry name" value="Peptidase_M28"/>
</dbReference>
<dbReference type="InterPro" id="IPR046450">
    <property type="entry name" value="PA_dom_sf"/>
</dbReference>
<dbReference type="RefSeq" id="WP_030537966.1">
    <property type="nucleotide sequence ID" value="NZ_AP018733.1"/>
</dbReference>
<gene>
    <name evidence="4" type="ORF">G9444_1634</name>
</gene>
<evidence type="ECO:0000259" key="2">
    <source>
        <dbReference type="Pfam" id="PF02225"/>
    </source>
</evidence>
<dbReference type="GO" id="GO:0006508">
    <property type="term" value="P:proteolysis"/>
    <property type="evidence" value="ECO:0007669"/>
    <property type="project" value="InterPro"/>
</dbReference>
<evidence type="ECO:0000313" key="4">
    <source>
        <dbReference type="EMBL" id="QIP38878.1"/>
    </source>
</evidence>
<dbReference type="AlphaFoldDB" id="A0A6G9CPR0"/>
<proteinExistence type="predicted"/>
<dbReference type="PANTHER" id="PTHR12147:SF26">
    <property type="entry name" value="PEPTIDASE M28 DOMAIN-CONTAINING PROTEIN"/>
    <property type="match status" value="1"/>
</dbReference>
<dbReference type="InterPro" id="IPR045175">
    <property type="entry name" value="M28_fam"/>
</dbReference>
<dbReference type="GO" id="GO:0008235">
    <property type="term" value="F:metalloexopeptidase activity"/>
    <property type="evidence" value="ECO:0007669"/>
    <property type="project" value="InterPro"/>
</dbReference>
<evidence type="ECO:0000259" key="3">
    <source>
        <dbReference type="Pfam" id="PF04389"/>
    </source>
</evidence>
<dbReference type="CDD" id="cd04816">
    <property type="entry name" value="PA_SaNapH_like"/>
    <property type="match status" value="1"/>
</dbReference>
<evidence type="ECO:0000256" key="1">
    <source>
        <dbReference type="SAM" id="SignalP"/>
    </source>
</evidence>
<dbReference type="Gene3D" id="3.50.30.30">
    <property type="match status" value="1"/>
</dbReference>
<dbReference type="PANTHER" id="PTHR12147">
    <property type="entry name" value="METALLOPEPTIDASE M28 FAMILY MEMBER"/>
    <property type="match status" value="1"/>
</dbReference>
<dbReference type="InterPro" id="IPR003137">
    <property type="entry name" value="PA_domain"/>
</dbReference>
<feature type="chain" id="PRO_5026251358" evidence="1">
    <location>
        <begin position="28"/>
        <end position="484"/>
    </location>
</feature>
<feature type="signal peptide" evidence="1">
    <location>
        <begin position="1"/>
        <end position="27"/>
    </location>
</feature>
<feature type="domain" description="PA" evidence="2">
    <location>
        <begin position="130"/>
        <end position="219"/>
    </location>
</feature>
<dbReference type="Gene3D" id="3.40.630.10">
    <property type="entry name" value="Zn peptidases"/>
    <property type="match status" value="1"/>
</dbReference>
<keyword evidence="1" id="KW-0732">Signal</keyword>
<keyword evidence="4" id="KW-0645">Protease</keyword>
<reference evidence="4 5" key="1">
    <citation type="submission" date="2020-03" db="EMBL/GenBank/DDBJ databases">
        <title>Screen low temperature-resistant strains for efficient degradation of petroleum hydrocarbons under the low temperature.</title>
        <authorList>
            <person name="Wang Y."/>
            <person name="Chen J."/>
        </authorList>
    </citation>
    <scope>NUCLEOTIDE SEQUENCE [LARGE SCALE GENOMIC DNA]</scope>
    <source>
        <strain evidence="4 5">KB1</strain>
    </source>
</reference>
<keyword evidence="4" id="KW-0378">Hydrolase</keyword>
<dbReference type="GO" id="GO:0004177">
    <property type="term" value="F:aminopeptidase activity"/>
    <property type="evidence" value="ECO:0007669"/>
    <property type="project" value="UniProtKB-KW"/>
</dbReference>
<keyword evidence="4" id="KW-0031">Aminopeptidase</keyword>
<dbReference type="PROSITE" id="PS51257">
    <property type="entry name" value="PROKAR_LIPOPROTEIN"/>
    <property type="match status" value="1"/>
</dbReference>